<keyword evidence="4" id="KW-1185">Reference proteome</keyword>
<dbReference type="GO" id="GO:0006364">
    <property type="term" value="P:rRNA processing"/>
    <property type="evidence" value="ECO:0007669"/>
    <property type="project" value="TreeGrafter"/>
</dbReference>
<dbReference type="SUPFAM" id="SSF101744">
    <property type="entry name" value="Rof/RNase P subunit-like"/>
    <property type="match status" value="1"/>
</dbReference>
<dbReference type="GO" id="GO:0033204">
    <property type="term" value="F:ribonuclease P RNA binding"/>
    <property type="evidence" value="ECO:0007669"/>
    <property type="project" value="InterPro"/>
</dbReference>
<dbReference type="InterPro" id="IPR036980">
    <property type="entry name" value="RNase_P/MRP_Rpp29_sf"/>
</dbReference>
<proteinExistence type="inferred from homology"/>
<dbReference type="GO" id="GO:0030677">
    <property type="term" value="C:ribonuclease P complex"/>
    <property type="evidence" value="ECO:0007669"/>
    <property type="project" value="InterPro"/>
</dbReference>
<dbReference type="SMART" id="SM00538">
    <property type="entry name" value="POP4"/>
    <property type="match status" value="1"/>
</dbReference>
<dbReference type="Pfam" id="PF01868">
    <property type="entry name" value="RNase_P-MRP_p29"/>
    <property type="match status" value="1"/>
</dbReference>
<dbReference type="PANTHER" id="PTHR13348:SF0">
    <property type="entry name" value="RIBONUCLEASE P PROTEIN SUBUNIT P29"/>
    <property type="match status" value="1"/>
</dbReference>
<dbReference type="InterPro" id="IPR016848">
    <property type="entry name" value="RNase_P/MRP_Rpp29-subunit"/>
</dbReference>
<evidence type="ECO:0000256" key="1">
    <source>
        <dbReference type="ARBA" id="ARBA00004123"/>
    </source>
</evidence>
<evidence type="ECO:0000313" key="3">
    <source>
        <dbReference type="EMBL" id="VFQ81074.1"/>
    </source>
</evidence>
<dbReference type="Gene3D" id="2.30.30.210">
    <property type="entry name" value="Ribonuclease P/MRP, subunit p29"/>
    <property type="match status" value="1"/>
</dbReference>
<comment type="subcellular location">
    <subcellularLocation>
        <location evidence="1">Nucleus</location>
    </subcellularLocation>
</comment>
<dbReference type="AlphaFoldDB" id="A0A484LYA0"/>
<dbReference type="EMBL" id="OOIL02002239">
    <property type="protein sequence ID" value="VFQ81074.1"/>
    <property type="molecule type" value="Genomic_DNA"/>
</dbReference>
<reference evidence="3 4" key="1">
    <citation type="submission" date="2018-04" db="EMBL/GenBank/DDBJ databases">
        <authorList>
            <person name="Vogel A."/>
        </authorList>
    </citation>
    <scope>NUCLEOTIDE SEQUENCE [LARGE SCALE GENOMIC DNA]</scope>
</reference>
<protein>
    <submittedName>
        <fullName evidence="3">Uncharacterized protein</fullName>
    </submittedName>
</protein>
<dbReference type="GO" id="GO:0001682">
    <property type="term" value="P:tRNA 5'-leader removal"/>
    <property type="evidence" value="ECO:0007669"/>
    <property type="project" value="InterPro"/>
</dbReference>
<evidence type="ECO:0000313" key="4">
    <source>
        <dbReference type="Proteomes" id="UP000595140"/>
    </source>
</evidence>
<dbReference type="Proteomes" id="UP000595140">
    <property type="component" value="Unassembled WGS sequence"/>
</dbReference>
<dbReference type="PANTHER" id="PTHR13348">
    <property type="entry name" value="RIBONUCLEASE P SUBUNIT P29"/>
    <property type="match status" value="1"/>
</dbReference>
<evidence type="ECO:0000256" key="2">
    <source>
        <dbReference type="ARBA" id="ARBA00006181"/>
    </source>
</evidence>
<gene>
    <name evidence="3" type="ORF">CCAM_LOCUS22850</name>
</gene>
<dbReference type="InterPro" id="IPR023534">
    <property type="entry name" value="Rof/RNase_P-like"/>
</dbReference>
<sequence>MTQTLLNVDYYGAQILVAECKLDGYTGLCGIIIRETAETFGIITEDNRFKVVPKKLSVFMLQVDSWKVTMTGDKLASRSMVS</sequence>
<dbReference type="InterPro" id="IPR002730">
    <property type="entry name" value="Rpp29/RNP1"/>
</dbReference>
<dbReference type="GO" id="GO:0000172">
    <property type="term" value="C:ribonuclease MRP complex"/>
    <property type="evidence" value="ECO:0007669"/>
    <property type="project" value="InterPro"/>
</dbReference>
<dbReference type="GO" id="GO:0005634">
    <property type="term" value="C:nucleus"/>
    <property type="evidence" value="ECO:0007669"/>
    <property type="project" value="UniProtKB-SubCell"/>
</dbReference>
<dbReference type="OrthoDB" id="124041at2759"/>
<organism evidence="3 4">
    <name type="scientific">Cuscuta campestris</name>
    <dbReference type="NCBI Taxonomy" id="132261"/>
    <lineage>
        <taxon>Eukaryota</taxon>
        <taxon>Viridiplantae</taxon>
        <taxon>Streptophyta</taxon>
        <taxon>Embryophyta</taxon>
        <taxon>Tracheophyta</taxon>
        <taxon>Spermatophyta</taxon>
        <taxon>Magnoliopsida</taxon>
        <taxon>eudicotyledons</taxon>
        <taxon>Gunneridae</taxon>
        <taxon>Pentapetalae</taxon>
        <taxon>asterids</taxon>
        <taxon>lamiids</taxon>
        <taxon>Solanales</taxon>
        <taxon>Convolvulaceae</taxon>
        <taxon>Cuscuteae</taxon>
        <taxon>Cuscuta</taxon>
        <taxon>Cuscuta subgen. Grammica</taxon>
        <taxon>Cuscuta sect. Cleistogrammica</taxon>
    </lineage>
</organism>
<name>A0A484LYA0_9ASTE</name>
<comment type="similarity">
    <text evidence="2">Belongs to the eukaryotic/archaeal RNase P protein component 1 family.</text>
</comment>
<accession>A0A484LYA0</accession>